<feature type="domain" description="PIN" evidence="7">
    <location>
        <begin position="2"/>
        <end position="88"/>
    </location>
</feature>
<dbReference type="Pfam" id="PF01850">
    <property type="entry name" value="PIN"/>
    <property type="match status" value="1"/>
</dbReference>
<evidence type="ECO:0000313" key="9">
    <source>
        <dbReference type="Proteomes" id="UP000186914"/>
    </source>
</evidence>
<dbReference type="PANTHER" id="PTHR33653:SF1">
    <property type="entry name" value="RIBONUCLEASE VAPC2"/>
    <property type="match status" value="1"/>
</dbReference>
<protein>
    <recommendedName>
        <fullName evidence="7">PIN domain-containing protein</fullName>
    </recommendedName>
</protein>
<dbReference type="InterPro" id="IPR002716">
    <property type="entry name" value="PIN_dom"/>
</dbReference>
<evidence type="ECO:0000256" key="2">
    <source>
        <dbReference type="ARBA" id="ARBA00022722"/>
    </source>
</evidence>
<organism evidence="8 9">
    <name type="scientific">Haladaptatus litoreus</name>
    <dbReference type="NCBI Taxonomy" id="553468"/>
    <lineage>
        <taxon>Archaea</taxon>
        <taxon>Methanobacteriati</taxon>
        <taxon>Methanobacteriota</taxon>
        <taxon>Stenosarchaea group</taxon>
        <taxon>Halobacteria</taxon>
        <taxon>Halobacteriales</taxon>
        <taxon>Haladaptataceae</taxon>
        <taxon>Haladaptatus</taxon>
    </lineage>
</organism>
<dbReference type="SUPFAM" id="SSF88723">
    <property type="entry name" value="PIN domain-like"/>
    <property type="match status" value="1"/>
</dbReference>
<evidence type="ECO:0000256" key="6">
    <source>
        <dbReference type="ARBA" id="ARBA00038093"/>
    </source>
</evidence>
<dbReference type="GO" id="GO:0016787">
    <property type="term" value="F:hydrolase activity"/>
    <property type="evidence" value="ECO:0007669"/>
    <property type="project" value="UniProtKB-KW"/>
</dbReference>
<comment type="similarity">
    <text evidence="6">Belongs to the PINc/VapC protein family.</text>
</comment>
<evidence type="ECO:0000256" key="1">
    <source>
        <dbReference type="ARBA" id="ARBA00001946"/>
    </source>
</evidence>
<dbReference type="Proteomes" id="UP000186914">
    <property type="component" value="Unassembled WGS sequence"/>
</dbReference>
<keyword evidence="2" id="KW-0540">Nuclease</keyword>
<evidence type="ECO:0000256" key="3">
    <source>
        <dbReference type="ARBA" id="ARBA00022723"/>
    </source>
</evidence>
<reference evidence="9" key="1">
    <citation type="submission" date="2017-01" db="EMBL/GenBank/DDBJ databases">
        <authorList>
            <person name="Varghese N."/>
            <person name="Submissions S."/>
        </authorList>
    </citation>
    <scope>NUCLEOTIDE SEQUENCE [LARGE SCALE GENOMIC DNA]</scope>
    <source>
        <strain evidence="9">CGMCC 1.7737</strain>
    </source>
</reference>
<proteinExistence type="inferred from homology"/>
<evidence type="ECO:0000259" key="7">
    <source>
        <dbReference type="Pfam" id="PF01850"/>
    </source>
</evidence>
<dbReference type="RefSeq" id="WP_245799864.1">
    <property type="nucleotide sequence ID" value="NZ_FTNO01000001.1"/>
</dbReference>
<dbReference type="GO" id="GO:0004518">
    <property type="term" value="F:nuclease activity"/>
    <property type="evidence" value="ECO:0007669"/>
    <property type="project" value="UniProtKB-KW"/>
</dbReference>
<evidence type="ECO:0000256" key="5">
    <source>
        <dbReference type="ARBA" id="ARBA00022842"/>
    </source>
</evidence>
<dbReference type="EMBL" id="FTNO01000001">
    <property type="protein sequence ID" value="SIQ69513.1"/>
    <property type="molecule type" value="Genomic_DNA"/>
</dbReference>
<accession>A0A1N6UV60</accession>
<evidence type="ECO:0000313" key="8">
    <source>
        <dbReference type="EMBL" id="SIQ69513.1"/>
    </source>
</evidence>
<dbReference type="PANTHER" id="PTHR33653">
    <property type="entry name" value="RIBONUCLEASE VAPC2"/>
    <property type="match status" value="1"/>
</dbReference>
<sequence length="94" mass="10453">MTVFELFHAIERTMDSESEREKVRNVIETKTVVPADTPVMRKAGRLHGALQNDGTPIGESDCIIAATGLIADEPILTRNVTHFERIDGLQVESY</sequence>
<dbReference type="InterPro" id="IPR050556">
    <property type="entry name" value="Type_II_TA_system_RNase"/>
</dbReference>
<gene>
    <name evidence="8" type="ORF">SAMN05421858_0109</name>
</gene>
<dbReference type="InterPro" id="IPR029060">
    <property type="entry name" value="PIN-like_dom_sf"/>
</dbReference>
<keyword evidence="5" id="KW-0460">Magnesium</keyword>
<keyword evidence="3" id="KW-0479">Metal-binding</keyword>
<comment type="cofactor">
    <cofactor evidence="1">
        <name>Mg(2+)</name>
        <dbReference type="ChEBI" id="CHEBI:18420"/>
    </cofactor>
</comment>
<keyword evidence="9" id="KW-1185">Reference proteome</keyword>
<dbReference type="AlphaFoldDB" id="A0A1N6UV60"/>
<dbReference type="Gene3D" id="3.40.50.1010">
    <property type="entry name" value="5'-nuclease"/>
    <property type="match status" value="1"/>
</dbReference>
<keyword evidence="4" id="KW-0378">Hydrolase</keyword>
<evidence type="ECO:0000256" key="4">
    <source>
        <dbReference type="ARBA" id="ARBA00022801"/>
    </source>
</evidence>
<dbReference type="GO" id="GO:0046872">
    <property type="term" value="F:metal ion binding"/>
    <property type="evidence" value="ECO:0007669"/>
    <property type="project" value="UniProtKB-KW"/>
</dbReference>
<name>A0A1N6UV60_9EURY</name>